<evidence type="ECO:0000313" key="3">
    <source>
        <dbReference type="EMBL" id="MFC0629235.1"/>
    </source>
</evidence>
<sequence>MFHPQQSWRLSLFARRRLATAAIAVSVASGLLVATPAGSAATATAGATAATIDTAAGMQAGAGRAGGVRPGVVQAELNALVRDEEFPAALAAVRQRDGRVGNYAAGVADLTTEAKAPVDGKVRMASNTKTYVATVVLQLVGEGKVALDAPIDKYLPNLLRGEGIDGRNITVRQVLQHTSGLPEYTGLLFSGGVLKNLHRHYEPHELLNVALTQKADFAPGDRWNYSNTNYVVAGLLVQKVTGRPLGEEITKRVIERARLRNTYWPAVGEQKIRGRHPRGYYAESSDGPLVDVTELDPSMAWAAGALVSTPSDLLKFFTALIGGKLLKPEQLAQMMTTVEAPGANATGDARYGLGLATFPLTCGGFAWTHGGDIFGYETRNAVTTDGRGAAIAVTALPRSLPQAKRVEKALDTTLCR</sequence>
<evidence type="ECO:0000256" key="1">
    <source>
        <dbReference type="SAM" id="SignalP"/>
    </source>
</evidence>
<reference evidence="3 4" key="1">
    <citation type="submission" date="2024-09" db="EMBL/GenBank/DDBJ databases">
        <authorList>
            <person name="Sun Q."/>
            <person name="Mori K."/>
        </authorList>
    </citation>
    <scope>NUCLEOTIDE SEQUENCE [LARGE SCALE GENOMIC DNA]</scope>
    <source>
        <strain evidence="3 4">CGMCC 1.15906</strain>
    </source>
</reference>
<dbReference type="Gene3D" id="3.40.710.10">
    <property type="entry name" value="DD-peptidase/beta-lactamase superfamily"/>
    <property type="match status" value="1"/>
</dbReference>
<dbReference type="PANTHER" id="PTHR46825:SF7">
    <property type="entry name" value="D-ALANYL-D-ALANINE CARBOXYPEPTIDASE"/>
    <property type="match status" value="1"/>
</dbReference>
<comment type="caution">
    <text evidence="3">The sequence shown here is derived from an EMBL/GenBank/DDBJ whole genome shotgun (WGS) entry which is preliminary data.</text>
</comment>
<dbReference type="EMBL" id="JBHLTC010000048">
    <property type="protein sequence ID" value="MFC0629235.1"/>
    <property type="molecule type" value="Genomic_DNA"/>
</dbReference>
<keyword evidence="4" id="KW-1185">Reference proteome</keyword>
<feature type="signal peptide" evidence="1">
    <location>
        <begin position="1"/>
        <end position="40"/>
    </location>
</feature>
<accession>A0ABV6QX73</accession>
<evidence type="ECO:0000259" key="2">
    <source>
        <dbReference type="Pfam" id="PF00144"/>
    </source>
</evidence>
<dbReference type="SUPFAM" id="SSF56601">
    <property type="entry name" value="beta-lactamase/transpeptidase-like"/>
    <property type="match status" value="1"/>
</dbReference>
<name>A0ABV6QX73_9ACTN</name>
<dbReference type="InterPro" id="IPR050491">
    <property type="entry name" value="AmpC-like"/>
</dbReference>
<dbReference type="InterPro" id="IPR012338">
    <property type="entry name" value="Beta-lactam/transpept-like"/>
</dbReference>
<feature type="domain" description="Beta-lactamase-related" evidence="2">
    <location>
        <begin position="79"/>
        <end position="394"/>
    </location>
</feature>
<keyword evidence="3" id="KW-0378">Hydrolase</keyword>
<dbReference type="Proteomes" id="UP001589890">
    <property type="component" value="Unassembled WGS sequence"/>
</dbReference>
<gene>
    <name evidence="3" type="ORF">ACFFGN_34540</name>
</gene>
<dbReference type="Pfam" id="PF00144">
    <property type="entry name" value="Beta-lactamase"/>
    <property type="match status" value="1"/>
</dbReference>
<dbReference type="GO" id="GO:0016787">
    <property type="term" value="F:hydrolase activity"/>
    <property type="evidence" value="ECO:0007669"/>
    <property type="project" value="UniProtKB-KW"/>
</dbReference>
<dbReference type="RefSeq" id="WP_380056964.1">
    <property type="nucleotide sequence ID" value="NZ_JBHLTC010000048.1"/>
</dbReference>
<organism evidence="3 4">
    <name type="scientific">Kribbella deserti</name>
    <dbReference type="NCBI Taxonomy" id="1926257"/>
    <lineage>
        <taxon>Bacteria</taxon>
        <taxon>Bacillati</taxon>
        <taxon>Actinomycetota</taxon>
        <taxon>Actinomycetes</taxon>
        <taxon>Propionibacteriales</taxon>
        <taxon>Kribbellaceae</taxon>
        <taxon>Kribbella</taxon>
    </lineage>
</organism>
<dbReference type="EC" id="3.-.-.-" evidence="3"/>
<protein>
    <submittedName>
        <fullName evidence="3">Serine hydrolase domain-containing protein</fullName>
        <ecNumber evidence="3">3.-.-.-</ecNumber>
    </submittedName>
</protein>
<evidence type="ECO:0000313" key="4">
    <source>
        <dbReference type="Proteomes" id="UP001589890"/>
    </source>
</evidence>
<keyword evidence="1" id="KW-0732">Signal</keyword>
<dbReference type="InterPro" id="IPR001466">
    <property type="entry name" value="Beta-lactam-related"/>
</dbReference>
<feature type="chain" id="PRO_5046476744" evidence="1">
    <location>
        <begin position="41"/>
        <end position="416"/>
    </location>
</feature>
<proteinExistence type="predicted"/>
<dbReference type="PANTHER" id="PTHR46825">
    <property type="entry name" value="D-ALANYL-D-ALANINE-CARBOXYPEPTIDASE/ENDOPEPTIDASE AMPH"/>
    <property type="match status" value="1"/>
</dbReference>